<gene>
    <name evidence="10" type="ORF">PaecuDRAFT_0402</name>
</gene>
<sequence length="383" mass="41854">MSSLVIAGQLVRRMLGTRKDIFFSLLLPAIVLAVIIGFVASQQDRAAVIEVTNKDQGSFGKAVVERLQQEKKFTIKWLNDETEEQRKESVMDEKADAAIFIPANYSSQLLSGKQPKLAMYRMNEQLWNASLALSLQAETARQHHAALLLQSSHALNEHHLTALLDKREQLIRADQTPTALGIAKEQPITVGIMLLFVLILATRSISLVMEDREKRTMARMFAAPVRAVDIAVGNFLGSVATGTMQLLIMVGLSCYAFGYDPGFSPAMLFLVLECFLFAAVGLCSAIAGLVRNGIQLGQISNLIITPTCMISGCFWPVSFMPDYMQKLANATPQLWAIEAINRLSMGHGLHNAVMPILILVLFAAVLLAFGAVVLRPSRGAIGS</sequence>
<feature type="domain" description="ABC transmembrane type-2" evidence="9">
    <location>
        <begin position="145"/>
        <end position="377"/>
    </location>
</feature>
<proteinExistence type="inferred from homology"/>
<comment type="subcellular location">
    <subcellularLocation>
        <location evidence="1">Cell membrane</location>
        <topology evidence="1">Multi-pass membrane protein</topology>
    </subcellularLocation>
</comment>
<dbReference type="Pfam" id="PF12698">
    <property type="entry name" value="ABC2_membrane_3"/>
    <property type="match status" value="1"/>
</dbReference>
<accession>E0I3M7</accession>
<name>E0I3M7_9BACL</name>
<feature type="transmembrane region" description="Helical" evidence="8">
    <location>
        <begin position="188"/>
        <end position="209"/>
    </location>
</feature>
<evidence type="ECO:0000256" key="8">
    <source>
        <dbReference type="SAM" id="Phobius"/>
    </source>
</evidence>
<evidence type="ECO:0000256" key="4">
    <source>
        <dbReference type="ARBA" id="ARBA00022475"/>
    </source>
</evidence>
<evidence type="ECO:0000313" key="10">
    <source>
        <dbReference type="EMBL" id="EFM12891.1"/>
    </source>
</evidence>
<dbReference type="PROSITE" id="PS51012">
    <property type="entry name" value="ABC_TM2"/>
    <property type="match status" value="1"/>
</dbReference>
<feature type="transmembrane region" description="Helical" evidence="8">
    <location>
        <begin position="21"/>
        <end position="40"/>
    </location>
</feature>
<keyword evidence="4" id="KW-1003">Cell membrane</keyword>
<dbReference type="GO" id="GO:0140359">
    <property type="term" value="F:ABC-type transporter activity"/>
    <property type="evidence" value="ECO:0007669"/>
    <property type="project" value="InterPro"/>
</dbReference>
<dbReference type="InterPro" id="IPR051449">
    <property type="entry name" value="ABC-2_transporter_component"/>
</dbReference>
<dbReference type="RefSeq" id="WP_006036419.1">
    <property type="nucleotide sequence ID" value="NZ_AEDD01000001.1"/>
</dbReference>
<reference evidence="10 11" key="1">
    <citation type="submission" date="2010-07" db="EMBL/GenBank/DDBJ databases">
        <title>The draft genome of Paenibacillus curdlanolyticus YK9.</title>
        <authorList>
            <consortium name="US DOE Joint Genome Institute (JGI-PGF)"/>
            <person name="Lucas S."/>
            <person name="Copeland A."/>
            <person name="Lapidus A."/>
            <person name="Cheng J.-F."/>
            <person name="Bruce D."/>
            <person name="Goodwin L."/>
            <person name="Pitluck S."/>
            <person name="Land M.L."/>
            <person name="Hauser L."/>
            <person name="Chang Y.-J."/>
            <person name="Jeffries C."/>
            <person name="Anderson I.J."/>
            <person name="Johnson E."/>
            <person name="Loganathan U."/>
            <person name="Mulhopadhyay B."/>
            <person name="Kyrpides N."/>
            <person name="Woyke T.J."/>
        </authorList>
    </citation>
    <scope>NUCLEOTIDE SEQUENCE [LARGE SCALE GENOMIC DNA]</scope>
    <source>
        <strain evidence="10 11">YK9</strain>
    </source>
</reference>
<evidence type="ECO:0000259" key="9">
    <source>
        <dbReference type="PROSITE" id="PS51012"/>
    </source>
</evidence>
<dbReference type="PANTHER" id="PTHR30294:SF45">
    <property type="entry name" value="LINEARMYCIN RESISTANCE PERMEASE PROTEIN LNRN"/>
    <property type="match status" value="1"/>
</dbReference>
<keyword evidence="11" id="KW-1185">Reference proteome</keyword>
<keyword evidence="6 8" id="KW-1133">Transmembrane helix</keyword>
<keyword evidence="5 8" id="KW-0812">Transmembrane</keyword>
<organism evidence="10 11">
    <name type="scientific">Paenibacillus curdlanolyticus YK9</name>
    <dbReference type="NCBI Taxonomy" id="717606"/>
    <lineage>
        <taxon>Bacteria</taxon>
        <taxon>Bacillati</taxon>
        <taxon>Bacillota</taxon>
        <taxon>Bacilli</taxon>
        <taxon>Bacillales</taxon>
        <taxon>Paenibacillaceae</taxon>
        <taxon>Paenibacillus</taxon>
    </lineage>
</organism>
<evidence type="ECO:0000256" key="5">
    <source>
        <dbReference type="ARBA" id="ARBA00022692"/>
    </source>
</evidence>
<protein>
    <submittedName>
        <fullName evidence="10">ABC-2 type transporter</fullName>
    </submittedName>
</protein>
<dbReference type="EMBL" id="AEDD01000001">
    <property type="protein sequence ID" value="EFM12891.1"/>
    <property type="molecule type" value="Genomic_DNA"/>
</dbReference>
<keyword evidence="7 8" id="KW-0472">Membrane</keyword>
<keyword evidence="3" id="KW-0813">Transport</keyword>
<evidence type="ECO:0000256" key="7">
    <source>
        <dbReference type="ARBA" id="ARBA00023136"/>
    </source>
</evidence>
<dbReference type="InterPro" id="IPR013525">
    <property type="entry name" value="ABC2_TM"/>
</dbReference>
<evidence type="ECO:0000256" key="3">
    <source>
        <dbReference type="ARBA" id="ARBA00022448"/>
    </source>
</evidence>
<dbReference type="InterPro" id="IPR047817">
    <property type="entry name" value="ABC2_TM_bact-type"/>
</dbReference>
<dbReference type="Proteomes" id="UP000005387">
    <property type="component" value="Unassembled WGS sequence"/>
</dbReference>
<feature type="transmembrane region" description="Helical" evidence="8">
    <location>
        <begin position="352"/>
        <end position="374"/>
    </location>
</feature>
<evidence type="ECO:0000256" key="6">
    <source>
        <dbReference type="ARBA" id="ARBA00022989"/>
    </source>
</evidence>
<dbReference type="Gene3D" id="3.40.1710.10">
    <property type="entry name" value="abc type-2 transporter like domain"/>
    <property type="match status" value="1"/>
</dbReference>
<feature type="transmembrane region" description="Helical" evidence="8">
    <location>
        <begin position="230"/>
        <end position="258"/>
    </location>
</feature>
<dbReference type="AlphaFoldDB" id="E0I3M7"/>
<evidence type="ECO:0000256" key="1">
    <source>
        <dbReference type="ARBA" id="ARBA00004651"/>
    </source>
</evidence>
<evidence type="ECO:0000313" key="11">
    <source>
        <dbReference type="Proteomes" id="UP000005387"/>
    </source>
</evidence>
<evidence type="ECO:0000256" key="2">
    <source>
        <dbReference type="ARBA" id="ARBA00007783"/>
    </source>
</evidence>
<dbReference type="PANTHER" id="PTHR30294">
    <property type="entry name" value="MEMBRANE COMPONENT OF ABC TRANSPORTER YHHJ-RELATED"/>
    <property type="match status" value="1"/>
</dbReference>
<comment type="similarity">
    <text evidence="2">Belongs to the ABC-2 integral membrane protein family.</text>
</comment>
<dbReference type="STRING" id="717606.PaecuDRAFT_0402"/>
<feature type="transmembrane region" description="Helical" evidence="8">
    <location>
        <begin position="264"/>
        <end position="287"/>
    </location>
</feature>
<dbReference type="eggNOG" id="COG0842">
    <property type="taxonomic scope" value="Bacteria"/>
</dbReference>
<feature type="transmembrane region" description="Helical" evidence="8">
    <location>
        <begin position="299"/>
        <end position="317"/>
    </location>
</feature>
<dbReference type="GO" id="GO:0005886">
    <property type="term" value="C:plasma membrane"/>
    <property type="evidence" value="ECO:0007669"/>
    <property type="project" value="UniProtKB-SubCell"/>
</dbReference>
<dbReference type="OrthoDB" id="266913at2"/>